<proteinExistence type="predicted"/>
<evidence type="ECO:0000256" key="1">
    <source>
        <dbReference type="SAM" id="MobiDB-lite"/>
    </source>
</evidence>
<evidence type="ECO:0000313" key="2">
    <source>
        <dbReference type="EMBL" id="KAK9501338.1"/>
    </source>
</evidence>
<feature type="compositionally biased region" description="Basic and acidic residues" evidence="1">
    <location>
        <begin position="1"/>
        <end position="10"/>
    </location>
</feature>
<keyword evidence="3" id="KW-1185">Reference proteome</keyword>
<feature type="compositionally biased region" description="Basic residues" evidence="1">
    <location>
        <begin position="11"/>
        <end position="22"/>
    </location>
</feature>
<accession>A0AAW1CUA3</accession>
<dbReference type="EMBL" id="JAPXFL010000009">
    <property type="protein sequence ID" value="KAK9501338.1"/>
    <property type="molecule type" value="Genomic_DNA"/>
</dbReference>
<evidence type="ECO:0000313" key="3">
    <source>
        <dbReference type="Proteomes" id="UP001461498"/>
    </source>
</evidence>
<feature type="region of interest" description="Disordered" evidence="1">
    <location>
        <begin position="1"/>
        <end position="22"/>
    </location>
</feature>
<gene>
    <name evidence="2" type="ORF">O3M35_012074</name>
</gene>
<name>A0AAW1CUA3_9HEMI</name>
<protein>
    <submittedName>
        <fullName evidence="2">Uncharacterized protein</fullName>
    </submittedName>
</protein>
<sequence>MVNGRRGDTKKQKKTKKKKGQRVPKVVEPYWEERDVTLKHLSIFQLRDFCLKLYKTLQPLAVETEKLLLQRRRLLWYWKFEHEKLWDEINASQLLDMLYLRKRFKEDMALIQIRDTKTRCWHDAYKSQIQLSKQKSINNMIIHRFKQKRISDNLAEAHRFDKEILVRIFRHNIMLMDSHVQTFESYHKLFYDFGDLLLDNEMKYSQGCLERIKIEEEKLLKQENRLLSRKEKIRRELLTKWEKRKNEMRHLYEDILRSNIYNRKAIKEKLATAKWHYLLSKKVERQMKDKMDAIPDLKSLVLNEKNKLLNIIELKSFYESRLKRYRKEFNEIDNSIWNLRKENVQLMCEDKERGEIHDTVKEVTMDSIDKTIVMHMGKKILAQLKDNYLVKKIRVFHYILTDLLKVNDEDLNNLISNKISEHKAVLSLDNSCEYYNDRTKFHCKNIKDDTYDYDPFQMNIVDDISNRNPDLSSHSLLTAYKDYMNEQHEKEIDVYHEEPDKLLHILDNVNSEHYSVRNRMKCIFKRNYYNANSFPIRIDEPYAISDKKYIGEWEDALFKLLVFQGFDVLSNEESFSVTNETSESSTLDVFASPPSTTASQISEQSDVTAEHNVLNLLEIGSTKISRSSPTGSKREVDDEIEQQVYQLLNRSTSSESAATFQTSKNSKVIAEDKVKLQEKSSAKSLRSSSPSSKQAKQIYQLLLMSLNEESATESKEDD</sequence>
<comment type="caution">
    <text evidence="2">The sequence shown here is derived from an EMBL/GenBank/DDBJ whole genome shotgun (WGS) entry which is preliminary data.</text>
</comment>
<reference evidence="2 3" key="1">
    <citation type="submission" date="2022-12" db="EMBL/GenBank/DDBJ databases">
        <title>Chromosome-level genome assembly of true bugs.</title>
        <authorList>
            <person name="Ma L."/>
            <person name="Li H."/>
        </authorList>
    </citation>
    <scope>NUCLEOTIDE SEQUENCE [LARGE SCALE GENOMIC DNA]</scope>
    <source>
        <strain evidence="2">Lab_2022b</strain>
    </source>
</reference>
<dbReference type="Proteomes" id="UP001461498">
    <property type="component" value="Unassembled WGS sequence"/>
</dbReference>
<organism evidence="2 3">
    <name type="scientific">Rhynocoris fuscipes</name>
    <dbReference type="NCBI Taxonomy" id="488301"/>
    <lineage>
        <taxon>Eukaryota</taxon>
        <taxon>Metazoa</taxon>
        <taxon>Ecdysozoa</taxon>
        <taxon>Arthropoda</taxon>
        <taxon>Hexapoda</taxon>
        <taxon>Insecta</taxon>
        <taxon>Pterygota</taxon>
        <taxon>Neoptera</taxon>
        <taxon>Paraneoptera</taxon>
        <taxon>Hemiptera</taxon>
        <taxon>Heteroptera</taxon>
        <taxon>Panheteroptera</taxon>
        <taxon>Cimicomorpha</taxon>
        <taxon>Reduviidae</taxon>
        <taxon>Harpactorinae</taxon>
        <taxon>Harpactorini</taxon>
        <taxon>Rhynocoris</taxon>
    </lineage>
</organism>
<dbReference type="AlphaFoldDB" id="A0AAW1CUA3"/>